<reference evidence="2" key="1">
    <citation type="submission" date="2020-05" db="EMBL/GenBank/DDBJ databases">
        <title>Mycena genomes resolve the evolution of fungal bioluminescence.</title>
        <authorList>
            <person name="Tsai I.J."/>
        </authorList>
    </citation>
    <scope>NUCLEOTIDE SEQUENCE</scope>
    <source>
        <strain evidence="2">171206Taipei</strain>
    </source>
</reference>
<keyword evidence="3" id="KW-1185">Reference proteome</keyword>
<evidence type="ECO:0000313" key="2">
    <source>
        <dbReference type="EMBL" id="KAF7289262.1"/>
    </source>
</evidence>
<dbReference type="PANTHER" id="PTHR47332">
    <property type="entry name" value="SET DOMAIN-CONTAINING PROTEIN 5"/>
    <property type="match status" value="1"/>
</dbReference>
<dbReference type="PANTHER" id="PTHR47332:SF4">
    <property type="entry name" value="SET DOMAIN-CONTAINING PROTEIN 5"/>
    <property type="match status" value="1"/>
</dbReference>
<dbReference type="Gene3D" id="2.170.270.10">
    <property type="entry name" value="SET domain"/>
    <property type="match status" value="1"/>
</dbReference>
<dbReference type="InterPro" id="IPR046341">
    <property type="entry name" value="SET_dom_sf"/>
</dbReference>
<accession>A0A8H6VPF8</accession>
<dbReference type="SMART" id="SM00317">
    <property type="entry name" value="SET"/>
    <property type="match status" value="1"/>
</dbReference>
<dbReference type="InterPro" id="IPR053185">
    <property type="entry name" value="SET_domain_protein"/>
</dbReference>
<dbReference type="PROSITE" id="PS50280">
    <property type="entry name" value="SET"/>
    <property type="match status" value="1"/>
</dbReference>
<gene>
    <name evidence="2" type="ORF">MIND_01387800</name>
</gene>
<dbReference type="EMBL" id="JACAZF010000017">
    <property type="protein sequence ID" value="KAF7289262.1"/>
    <property type="molecule type" value="Genomic_DNA"/>
</dbReference>
<sequence>MMRRGFLISKKAQEPEVTTIKRANSREEPIRLALEKPGSWPTNVLATNSNCVQFISLLKVTKRSSSLSTGGATTPDGPTHIVTTLPPLNNNEPNTQCLLLQGTKQVILSTPGFPKPLPPPPASPAFRLGPSPGKGMGLFSTRQIKQGEIILWERPLLIMASGIPIAFPASFSEAQRAQHALNDLEFYMETAVSRMKPDRRAAFMGLHNCHKKDGSGPLMGRVRTNGISPASQTKTEVDVKMADHSVVSEHISRLNHSCSPNTQPRFDFATFAHQLYAVRDIAEGEELTLQYVDILVNKTERAENLKPYAVVCTCTACTENPRESDKRRSAIASFMPSVPVWAVNRQLSDDWLIKKSLQILEFIEKEKVEHVAMYNNATATVMDAYICLGDRQNASKWAAKVMIRHRWAEEYKRVEEFLDPDSPAYVQHPLWRLRVDENPTNAKGAMYKLMAEACGPGGVSTMSNGMGLFTFAQGQEIPPETLKKVLAMVKQGK</sequence>
<dbReference type="InterPro" id="IPR001214">
    <property type="entry name" value="SET_dom"/>
</dbReference>
<proteinExistence type="predicted"/>
<dbReference type="Proteomes" id="UP000636479">
    <property type="component" value="Unassembled WGS sequence"/>
</dbReference>
<dbReference type="Pfam" id="PF00856">
    <property type="entry name" value="SET"/>
    <property type="match status" value="1"/>
</dbReference>
<evidence type="ECO:0000259" key="1">
    <source>
        <dbReference type="PROSITE" id="PS50280"/>
    </source>
</evidence>
<comment type="caution">
    <text evidence="2">The sequence shown here is derived from an EMBL/GenBank/DDBJ whole genome shotgun (WGS) entry which is preliminary data.</text>
</comment>
<dbReference type="CDD" id="cd20071">
    <property type="entry name" value="SET_SMYD"/>
    <property type="match status" value="1"/>
</dbReference>
<protein>
    <submittedName>
        <fullName evidence="2">Aldehyde dehydrogenase</fullName>
    </submittedName>
</protein>
<name>A0A8H6VPF8_9AGAR</name>
<feature type="domain" description="SET" evidence="1">
    <location>
        <begin position="124"/>
        <end position="292"/>
    </location>
</feature>
<dbReference type="RefSeq" id="XP_037213293.1">
    <property type="nucleotide sequence ID" value="XM_037370292.1"/>
</dbReference>
<dbReference type="GeneID" id="59352808"/>
<dbReference type="SUPFAM" id="SSF82199">
    <property type="entry name" value="SET domain"/>
    <property type="match status" value="1"/>
</dbReference>
<organism evidence="2 3">
    <name type="scientific">Mycena indigotica</name>
    <dbReference type="NCBI Taxonomy" id="2126181"/>
    <lineage>
        <taxon>Eukaryota</taxon>
        <taxon>Fungi</taxon>
        <taxon>Dikarya</taxon>
        <taxon>Basidiomycota</taxon>
        <taxon>Agaricomycotina</taxon>
        <taxon>Agaricomycetes</taxon>
        <taxon>Agaricomycetidae</taxon>
        <taxon>Agaricales</taxon>
        <taxon>Marasmiineae</taxon>
        <taxon>Mycenaceae</taxon>
        <taxon>Mycena</taxon>
    </lineage>
</organism>
<dbReference type="OrthoDB" id="5945798at2759"/>
<evidence type="ECO:0000313" key="3">
    <source>
        <dbReference type="Proteomes" id="UP000636479"/>
    </source>
</evidence>
<dbReference type="AlphaFoldDB" id="A0A8H6VPF8"/>